<dbReference type="EMBL" id="CM056813">
    <property type="protein sequence ID" value="KAJ8639557.1"/>
    <property type="molecule type" value="Genomic_DNA"/>
</dbReference>
<sequence>MSDPNFSLWILFLMSTVPIACCCRMNSNDSSHQQSHMTVWLLLQTELPRISRVQHIMGNLAIAPLVALDKGEVEAGLSAITAKFMVTHAKLAGLSMAILQVFKDVGAVKAGAVLLQMGLSTSSSELKLLPRLMQYLDQILMLLVLVLLHHFFLLSLSNNINSCSLF</sequence>
<protein>
    <submittedName>
        <fullName evidence="1">Uncharacterized protein</fullName>
    </submittedName>
</protein>
<organism evidence="1 2">
    <name type="scientific">Persea americana</name>
    <name type="common">Avocado</name>
    <dbReference type="NCBI Taxonomy" id="3435"/>
    <lineage>
        <taxon>Eukaryota</taxon>
        <taxon>Viridiplantae</taxon>
        <taxon>Streptophyta</taxon>
        <taxon>Embryophyta</taxon>
        <taxon>Tracheophyta</taxon>
        <taxon>Spermatophyta</taxon>
        <taxon>Magnoliopsida</taxon>
        <taxon>Magnoliidae</taxon>
        <taxon>Laurales</taxon>
        <taxon>Lauraceae</taxon>
        <taxon>Persea</taxon>
    </lineage>
</organism>
<dbReference type="Proteomes" id="UP001234297">
    <property type="component" value="Chromosome 5"/>
</dbReference>
<proteinExistence type="predicted"/>
<reference evidence="1 2" key="1">
    <citation type="journal article" date="2022" name="Hortic Res">
        <title>A haplotype resolved chromosomal level avocado genome allows analysis of novel avocado genes.</title>
        <authorList>
            <person name="Nath O."/>
            <person name="Fletcher S.J."/>
            <person name="Hayward A."/>
            <person name="Shaw L.M."/>
            <person name="Masouleh A.K."/>
            <person name="Furtado A."/>
            <person name="Henry R.J."/>
            <person name="Mitter N."/>
        </authorList>
    </citation>
    <scope>NUCLEOTIDE SEQUENCE [LARGE SCALE GENOMIC DNA]</scope>
    <source>
        <strain evidence="2">cv. Hass</strain>
    </source>
</reference>
<keyword evidence="2" id="KW-1185">Reference proteome</keyword>
<comment type="caution">
    <text evidence="1">The sequence shown here is derived from an EMBL/GenBank/DDBJ whole genome shotgun (WGS) entry which is preliminary data.</text>
</comment>
<evidence type="ECO:0000313" key="1">
    <source>
        <dbReference type="EMBL" id="KAJ8639557.1"/>
    </source>
</evidence>
<gene>
    <name evidence="1" type="ORF">MRB53_016251</name>
</gene>
<name>A0ACC2M2Y6_PERAE</name>
<accession>A0ACC2M2Y6</accession>
<evidence type="ECO:0000313" key="2">
    <source>
        <dbReference type="Proteomes" id="UP001234297"/>
    </source>
</evidence>